<protein>
    <submittedName>
        <fullName evidence="2">Uncharacterized protein</fullName>
    </submittedName>
</protein>
<evidence type="ECO:0000313" key="3">
    <source>
        <dbReference type="Proteomes" id="UP001271723"/>
    </source>
</evidence>
<gene>
    <name evidence="2" type="ORF">PV517_11160</name>
</gene>
<dbReference type="EMBL" id="JARAVY010000003">
    <property type="protein sequence ID" value="MDX2909255.1"/>
    <property type="molecule type" value="Genomic_DNA"/>
</dbReference>
<comment type="caution">
    <text evidence="2">The sequence shown here is derived from an EMBL/GenBank/DDBJ whole genome shotgun (WGS) entry which is preliminary data.</text>
</comment>
<feature type="compositionally biased region" description="Pro residues" evidence="1">
    <location>
        <begin position="10"/>
        <end position="23"/>
    </location>
</feature>
<sequence>MSMRRAPNTMDPPPFLGLPPAEPQPTADCRVCADWARQRGEARARDDFSRVSDFNVLIRGHHPPRRKRRKV</sequence>
<dbReference type="Proteomes" id="UP001271723">
    <property type="component" value="Unassembled WGS sequence"/>
</dbReference>
<proteinExistence type="predicted"/>
<accession>A0ABU4L1P5</accession>
<evidence type="ECO:0000313" key="2">
    <source>
        <dbReference type="EMBL" id="MDX2909255.1"/>
    </source>
</evidence>
<dbReference type="RefSeq" id="WP_236067290.1">
    <property type="nucleotide sequence ID" value="NZ_JAGJBZ010000001.1"/>
</dbReference>
<name>A0ABU4L1P5_9ACTN</name>
<reference evidence="2 3" key="1">
    <citation type="journal article" date="2023" name="Microb. Genom.">
        <title>Mesoterricola silvestris gen. nov., sp. nov., Mesoterricola sediminis sp. nov., Geothrix oryzae sp. nov., Geothrix edaphica sp. nov., Geothrix rubra sp. nov., and Geothrix limicola sp. nov., six novel members of Acidobacteriota isolated from soils.</title>
        <authorList>
            <person name="Weisberg A.J."/>
            <person name="Pearce E."/>
            <person name="Kramer C.G."/>
            <person name="Chang J.H."/>
            <person name="Clarke C.R."/>
        </authorList>
    </citation>
    <scope>NUCLEOTIDE SEQUENCE [LARGE SCALE GENOMIC DNA]</scope>
    <source>
        <strain evidence="2 3">NRRL_B-2795</strain>
    </source>
</reference>
<feature type="region of interest" description="Disordered" evidence="1">
    <location>
        <begin position="1"/>
        <end position="23"/>
    </location>
</feature>
<keyword evidence="3" id="KW-1185">Reference proteome</keyword>
<evidence type="ECO:0000256" key="1">
    <source>
        <dbReference type="SAM" id="MobiDB-lite"/>
    </source>
</evidence>
<organism evidence="2 3">
    <name type="scientific">Streptomyces griseiscabiei</name>
    <dbReference type="NCBI Taxonomy" id="2993540"/>
    <lineage>
        <taxon>Bacteria</taxon>
        <taxon>Bacillati</taxon>
        <taxon>Actinomycetota</taxon>
        <taxon>Actinomycetes</taxon>
        <taxon>Kitasatosporales</taxon>
        <taxon>Streptomycetaceae</taxon>
        <taxon>Streptomyces</taxon>
    </lineage>
</organism>